<dbReference type="PANTHER" id="PTHR46015:SF1">
    <property type="entry name" value="HOMOCYSTEINE S-METHYLTRANSFERASE-LIKE ISOFORM 1"/>
    <property type="match status" value="1"/>
</dbReference>
<dbReference type="InterPro" id="IPR036589">
    <property type="entry name" value="HCY_dom_sf"/>
</dbReference>
<dbReference type="Pfam" id="PF02574">
    <property type="entry name" value="S-methyl_trans"/>
    <property type="match status" value="1"/>
</dbReference>
<accession>A0A7C8Q2M0</accession>
<comment type="cofactor">
    <cofactor evidence="5">
        <name>Zn(2+)</name>
        <dbReference type="ChEBI" id="CHEBI:29105"/>
    </cofactor>
</comment>
<evidence type="ECO:0000256" key="5">
    <source>
        <dbReference type="PROSITE-ProRule" id="PRU00333"/>
    </source>
</evidence>
<proteinExistence type="predicted"/>
<dbReference type="GO" id="GO:0046872">
    <property type="term" value="F:metal ion binding"/>
    <property type="evidence" value="ECO:0007669"/>
    <property type="project" value="UniProtKB-KW"/>
</dbReference>
<keyword evidence="2 5" id="KW-0808">Transferase</keyword>
<evidence type="ECO:0000259" key="6">
    <source>
        <dbReference type="PROSITE" id="PS50970"/>
    </source>
</evidence>
<keyword evidence="1 5" id="KW-0489">Methyltransferase</keyword>
<dbReference type="PANTHER" id="PTHR46015">
    <property type="entry name" value="ZGC:172121"/>
    <property type="match status" value="1"/>
</dbReference>
<feature type="domain" description="Hcy-binding" evidence="6">
    <location>
        <begin position="1"/>
        <end position="339"/>
    </location>
</feature>
<evidence type="ECO:0000313" key="8">
    <source>
        <dbReference type="Proteomes" id="UP000479691"/>
    </source>
</evidence>
<feature type="binding site" evidence="5">
    <location>
        <position position="241"/>
    </location>
    <ligand>
        <name>Zn(2+)</name>
        <dbReference type="ChEBI" id="CHEBI:29105"/>
    </ligand>
</feature>
<evidence type="ECO:0000256" key="2">
    <source>
        <dbReference type="ARBA" id="ARBA00022679"/>
    </source>
</evidence>
<gene>
    <name evidence="7" type="primary">SAM4</name>
    <name evidence="7" type="ORF">TWF788_009889</name>
</gene>
<dbReference type="EMBL" id="JAABOE010000007">
    <property type="protein sequence ID" value="KAF3189902.1"/>
    <property type="molecule type" value="Genomic_DNA"/>
</dbReference>
<keyword evidence="4 5" id="KW-0862">Zinc</keyword>
<dbReference type="AlphaFoldDB" id="A0A7C8Q2M0"/>
<dbReference type="InterPro" id="IPR051486">
    <property type="entry name" value="Hcy_S-methyltransferase"/>
</dbReference>
<dbReference type="Proteomes" id="UP000479691">
    <property type="component" value="Unassembled WGS sequence"/>
</dbReference>
<evidence type="ECO:0000256" key="3">
    <source>
        <dbReference type="ARBA" id="ARBA00022723"/>
    </source>
</evidence>
<dbReference type="GO" id="GO:0009086">
    <property type="term" value="P:methionine biosynthetic process"/>
    <property type="evidence" value="ECO:0007669"/>
    <property type="project" value="TreeGrafter"/>
</dbReference>
<dbReference type="PROSITE" id="PS50970">
    <property type="entry name" value="HCY"/>
    <property type="match status" value="1"/>
</dbReference>
<sequence length="343" mass="38185">MSTPIIILDGALGTLLCDTTSPEASASPLWSSIDLLHNPSRLADVHAQYIKAGAGCIETATYQLCRETLLRSGVSDEDQMRKICHAAMQLAVDATKDLKPTGNNNNNNASVALSLGPYGMCLHPSQEYSGVYPPPYNTDSADAVNSLEKWHRDRLQEFQKASHDAFEQMYILAFETVPYKRVDEISAIRRVIDSEEFKGRKAWISMVYTEVPSERVIGRVTRKVFEDIPLGSAQRGIGINCTKLENVREIVRVYSKTITDMRLRKEGVFLVLYPDGGLTYDVNTKIWSDENGMAEVEKWCKLLQEIVEEAVNVGCWGSIIIGGCCKTTPEHISELSRTFAAIQ</sequence>
<reference evidence="7 8" key="1">
    <citation type="submission" date="2019-06" db="EMBL/GenBank/DDBJ databases">
        <authorList>
            <person name="Palmer J.M."/>
        </authorList>
    </citation>
    <scope>NUCLEOTIDE SEQUENCE [LARGE SCALE GENOMIC DNA]</scope>
    <source>
        <strain evidence="7 8">TWF788</strain>
    </source>
</reference>
<evidence type="ECO:0000313" key="7">
    <source>
        <dbReference type="EMBL" id="KAF3189902.1"/>
    </source>
</evidence>
<comment type="caution">
    <text evidence="7">The sequence shown here is derived from an EMBL/GenBank/DDBJ whole genome shotgun (WGS) entry which is preliminary data.</text>
</comment>
<keyword evidence="3 5" id="KW-0479">Metal-binding</keyword>
<protein>
    <submittedName>
        <fullName evidence="7">AdoMet-homocysteine methyltransferase</fullName>
    </submittedName>
</protein>
<evidence type="ECO:0000256" key="4">
    <source>
        <dbReference type="ARBA" id="ARBA00022833"/>
    </source>
</evidence>
<organism evidence="7 8">
    <name type="scientific">Orbilia oligospora</name>
    <name type="common">Nematode-trapping fungus</name>
    <name type="synonym">Arthrobotrys oligospora</name>
    <dbReference type="NCBI Taxonomy" id="2813651"/>
    <lineage>
        <taxon>Eukaryota</taxon>
        <taxon>Fungi</taxon>
        <taxon>Dikarya</taxon>
        <taxon>Ascomycota</taxon>
        <taxon>Pezizomycotina</taxon>
        <taxon>Orbiliomycetes</taxon>
        <taxon>Orbiliales</taxon>
        <taxon>Orbiliaceae</taxon>
        <taxon>Orbilia</taxon>
    </lineage>
</organism>
<dbReference type="SUPFAM" id="SSF82282">
    <property type="entry name" value="Homocysteine S-methyltransferase"/>
    <property type="match status" value="1"/>
</dbReference>
<feature type="binding site" evidence="5">
    <location>
        <position position="325"/>
    </location>
    <ligand>
        <name>Zn(2+)</name>
        <dbReference type="ChEBI" id="CHEBI:29105"/>
    </ligand>
</feature>
<dbReference type="InterPro" id="IPR003726">
    <property type="entry name" value="HCY_dom"/>
</dbReference>
<feature type="binding site" evidence="5">
    <location>
        <position position="324"/>
    </location>
    <ligand>
        <name>Zn(2+)</name>
        <dbReference type="ChEBI" id="CHEBI:29105"/>
    </ligand>
</feature>
<dbReference type="GO" id="GO:0032259">
    <property type="term" value="P:methylation"/>
    <property type="evidence" value="ECO:0007669"/>
    <property type="project" value="UniProtKB-KW"/>
</dbReference>
<dbReference type="Gene3D" id="3.20.20.330">
    <property type="entry name" value="Homocysteine-binding-like domain"/>
    <property type="match status" value="1"/>
</dbReference>
<dbReference type="GO" id="GO:0033528">
    <property type="term" value="P:S-methylmethionine cycle"/>
    <property type="evidence" value="ECO:0007669"/>
    <property type="project" value="TreeGrafter"/>
</dbReference>
<name>A0A7C8Q2M0_ORBOL</name>
<dbReference type="GO" id="GO:0008898">
    <property type="term" value="F:S-adenosylmethionine-homocysteine S-methyltransferase activity"/>
    <property type="evidence" value="ECO:0007669"/>
    <property type="project" value="TreeGrafter"/>
</dbReference>
<evidence type="ECO:0000256" key="1">
    <source>
        <dbReference type="ARBA" id="ARBA00022603"/>
    </source>
</evidence>